<keyword evidence="2" id="KW-1185">Reference proteome</keyword>
<protein>
    <submittedName>
        <fullName evidence="3">Maestro heat-like repeat-containing protein family member 1</fullName>
    </submittedName>
</protein>
<reference evidence="3" key="1">
    <citation type="submission" date="2025-08" db="UniProtKB">
        <authorList>
            <consortium name="RefSeq"/>
        </authorList>
    </citation>
    <scope>IDENTIFICATION</scope>
    <source>
        <tissue evidence="3">Blood</tissue>
    </source>
</reference>
<proteinExistence type="predicted"/>
<sequence length="312" mass="35893">MPPGKLRNQVNELIRWLMTLISAKVKPCYISQLSENVNNSDPYSIQNHSPALRTFYFLTKLYSDQVVFLIRKTMESNDPIKIVPALQVFTDVFQDVSQTENLKSEVMHSVVAVIQEDLKPDEEDIQLMCSKILQKMLSLKPYREKQVGVSSLKLLYALHPITSLHPVINSDMGQLWKKMIPQMLNILAGHTKEDLNQKEWEDRLLQFSSRSLVAINDDNWLEQLMEVILERINDFSNEDEEKAFLYKFFGCTLLTSRDVKLVKKMLSSAHKLPTRSCRRGRTRCLALNGTQCGASAVTSLTTFQCFYLILLL</sequence>
<organism evidence="2 3">
    <name type="scientific">Equus przewalskii</name>
    <name type="common">Przewalski's horse</name>
    <name type="synonym">Equus caballus przewalskii</name>
    <dbReference type="NCBI Taxonomy" id="9798"/>
    <lineage>
        <taxon>Eukaryota</taxon>
        <taxon>Metazoa</taxon>
        <taxon>Chordata</taxon>
        <taxon>Craniata</taxon>
        <taxon>Vertebrata</taxon>
        <taxon>Euteleostomi</taxon>
        <taxon>Mammalia</taxon>
        <taxon>Eutheria</taxon>
        <taxon>Laurasiatheria</taxon>
        <taxon>Perissodactyla</taxon>
        <taxon>Equidae</taxon>
        <taxon>Equus</taxon>
    </lineage>
</organism>
<gene>
    <name evidence="3" type="primary">LOC139083492</name>
</gene>
<dbReference type="GeneID" id="139083492"/>
<dbReference type="PANTHER" id="PTHR23120:SF45">
    <property type="entry name" value="MAESTRO HEAT LIKE REPEAT FAMILY MEMBER 1"/>
    <property type="match status" value="1"/>
</dbReference>
<name>A0ABM4PHA5_EQUPR</name>
<dbReference type="RefSeq" id="XP_070476584.1">
    <property type="nucleotide sequence ID" value="XM_070620483.1"/>
</dbReference>
<dbReference type="SUPFAM" id="SSF48371">
    <property type="entry name" value="ARM repeat"/>
    <property type="match status" value="1"/>
</dbReference>
<evidence type="ECO:0000259" key="1">
    <source>
        <dbReference type="Pfam" id="PF23210"/>
    </source>
</evidence>
<dbReference type="Pfam" id="PF23210">
    <property type="entry name" value="HEAT_Maestro_2"/>
    <property type="match status" value="1"/>
</dbReference>
<evidence type="ECO:0000313" key="3">
    <source>
        <dbReference type="RefSeq" id="XP_070476584.1"/>
    </source>
</evidence>
<dbReference type="PANTHER" id="PTHR23120">
    <property type="entry name" value="MAESTRO-RELATED HEAT DOMAIN-CONTAINING"/>
    <property type="match status" value="1"/>
</dbReference>
<evidence type="ECO:0000313" key="2">
    <source>
        <dbReference type="Proteomes" id="UP001652662"/>
    </source>
</evidence>
<dbReference type="InterPro" id="IPR016024">
    <property type="entry name" value="ARM-type_fold"/>
</dbReference>
<dbReference type="InterPro" id="IPR055408">
    <property type="entry name" value="HEAT_MROH2B-like"/>
</dbReference>
<dbReference type="Proteomes" id="UP001652662">
    <property type="component" value="Chromosome 5"/>
</dbReference>
<accession>A0ABM4PHA5</accession>
<dbReference type="InterPro" id="IPR045206">
    <property type="entry name" value="Maestro_heat-like_prot"/>
</dbReference>
<feature type="domain" description="MROH2B-like HEAT-repeats" evidence="1">
    <location>
        <begin position="137"/>
        <end position="269"/>
    </location>
</feature>